<reference evidence="1 2" key="1">
    <citation type="submission" date="2020-01" db="EMBL/GenBank/DDBJ databases">
        <title>Draft genome assembly of Ensifer adhaerens T173.</title>
        <authorList>
            <person name="Craig J.E."/>
            <person name="Stinchcombe J.R."/>
        </authorList>
    </citation>
    <scope>NUCLEOTIDE SEQUENCE [LARGE SCALE GENOMIC DNA]</scope>
    <source>
        <strain evidence="1 2">T173</strain>
    </source>
</reference>
<keyword evidence="2" id="KW-1185">Reference proteome</keyword>
<sequence length="104" mass="11432">MRAGKLDRTITIERQTETIAPSGSVSNGWTPVATIRAEVVQQSANEFLSGFGEAENSTIIFRLRYVPGITTADRVTYNGTAYDLEEIKEIGRRRGLELRAVATA</sequence>
<dbReference type="Pfam" id="PF05521">
    <property type="entry name" value="Phage_HCP"/>
    <property type="match status" value="1"/>
</dbReference>
<dbReference type="EMBL" id="WXFA01000001">
    <property type="protein sequence ID" value="MBM3089257.1"/>
    <property type="molecule type" value="Genomic_DNA"/>
</dbReference>
<dbReference type="AlphaFoldDB" id="A0AAW4FET7"/>
<protein>
    <submittedName>
        <fullName evidence="1">Phage head closure protein</fullName>
    </submittedName>
</protein>
<name>A0AAW4FET7_9HYPH</name>
<dbReference type="RefSeq" id="WP_203527221.1">
    <property type="nucleotide sequence ID" value="NZ_CP083370.1"/>
</dbReference>
<evidence type="ECO:0000313" key="1">
    <source>
        <dbReference type="EMBL" id="MBM3089257.1"/>
    </source>
</evidence>
<dbReference type="Proteomes" id="UP000744980">
    <property type="component" value="Unassembled WGS sequence"/>
</dbReference>
<dbReference type="InterPro" id="IPR008767">
    <property type="entry name" value="Phage_SPP1_head-tail_adaptor"/>
</dbReference>
<accession>A0AAW4FET7</accession>
<evidence type="ECO:0000313" key="2">
    <source>
        <dbReference type="Proteomes" id="UP000744980"/>
    </source>
</evidence>
<dbReference type="NCBIfam" id="TIGR01563">
    <property type="entry name" value="gp16_SPP1"/>
    <property type="match status" value="1"/>
</dbReference>
<gene>
    <name evidence="1" type="ORF">GFB56_00285</name>
</gene>
<proteinExistence type="predicted"/>
<dbReference type="InterPro" id="IPR038666">
    <property type="entry name" value="SSP1_head-tail_sf"/>
</dbReference>
<organism evidence="1 2">
    <name type="scientific">Ensifer canadensis</name>
    <dbReference type="NCBI Taxonomy" id="555315"/>
    <lineage>
        <taxon>Bacteria</taxon>
        <taxon>Pseudomonadati</taxon>
        <taxon>Pseudomonadota</taxon>
        <taxon>Alphaproteobacteria</taxon>
        <taxon>Hyphomicrobiales</taxon>
        <taxon>Rhizobiaceae</taxon>
        <taxon>Sinorhizobium/Ensifer group</taxon>
        <taxon>Ensifer</taxon>
    </lineage>
</organism>
<comment type="caution">
    <text evidence="1">The sequence shown here is derived from an EMBL/GenBank/DDBJ whole genome shotgun (WGS) entry which is preliminary data.</text>
</comment>
<dbReference type="Gene3D" id="2.40.10.270">
    <property type="entry name" value="Bacteriophage SPP1 head-tail adaptor protein"/>
    <property type="match status" value="1"/>
</dbReference>